<reference evidence="2" key="1">
    <citation type="journal article" date="2019" name="Int. J. Syst. Evol. Microbiol.">
        <title>The Global Catalogue of Microorganisms (GCM) 10K type strain sequencing project: providing services to taxonomists for standard genome sequencing and annotation.</title>
        <authorList>
            <consortium name="The Broad Institute Genomics Platform"/>
            <consortium name="The Broad Institute Genome Sequencing Center for Infectious Disease"/>
            <person name="Wu L."/>
            <person name="Ma J."/>
        </authorList>
    </citation>
    <scope>NUCLEOTIDE SEQUENCE [LARGE SCALE GENOMIC DNA]</scope>
    <source>
        <strain evidence="2">JCM 17906</strain>
    </source>
</reference>
<evidence type="ECO:0000313" key="2">
    <source>
        <dbReference type="Proteomes" id="UP001501598"/>
    </source>
</evidence>
<dbReference type="Proteomes" id="UP001501598">
    <property type="component" value="Unassembled WGS sequence"/>
</dbReference>
<protein>
    <submittedName>
        <fullName evidence="1">Uncharacterized protein</fullName>
    </submittedName>
</protein>
<gene>
    <name evidence="1" type="ORF">GCM10023175_08160</name>
</gene>
<dbReference type="RefSeq" id="WP_345412782.1">
    <property type="nucleotide sequence ID" value="NZ_BAABGT010000012.1"/>
</dbReference>
<name>A0ABP8RGR3_9PSEU</name>
<accession>A0ABP8RGR3</accession>
<dbReference type="EMBL" id="BAABGT010000012">
    <property type="protein sequence ID" value="GAA4538327.1"/>
    <property type="molecule type" value="Genomic_DNA"/>
</dbReference>
<sequence>MTLHPLVVDGLVRDRHAELRRDIEGARLRRVARAARRRPGPARRRVGWLLVEVGLRLAVPRG</sequence>
<evidence type="ECO:0000313" key="1">
    <source>
        <dbReference type="EMBL" id="GAA4538327.1"/>
    </source>
</evidence>
<comment type="caution">
    <text evidence="1">The sequence shown here is derived from an EMBL/GenBank/DDBJ whole genome shotgun (WGS) entry which is preliminary data.</text>
</comment>
<keyword evidence="2" id="KW-1185">Reference proteome</keyword>
<proteinExistence type="predicted"/>
<organism evidence="1 2">
    <name type="scientific">Pseudonocardia xishanensis</name>
    <dbReference type="NCBI Taxonomy" id="630995"/>
    <lineage>
        <taxon>Bacteria</taxon>
        <taxon>Bacillati</taxon>
        <taxon>Actinomycetota</taxon>
        <taxon>Actinomycetes</taxon>
        <taxon>Pseudonocardiales</taxon>
        <taxon>Pseudonocardiaceae</taxon>
        <taxon>Pseudonocardia</taxon>
    </lineage>
</organism>